<evidence type="ECO:0000259" key="2">
    <source>
        <dbReference type="PROSITE" id="PS50982"/>
    </source>
</evidence>
<proteinExistence type="predicted"/>
<feature type="compositionally biased region" description="Basic and acidic residues" evidence="1">
    <location>
        <begin position="466"/>
        <end position="488"/>
    </location>
</feature>
<dbReference type="GO" id="GO:0005634">
    <property type="term" value="C:nucleus"/>
    <property type="evidence" value="ECO:0007669"/>
    <property type="project" value="TreeGrafter"/>
</dbReference>
<feature type="compositionally biased region" description="Polar residues" evidence="1">
    <location>
        <begin position="273"/>
        <end position="286"/>
    </location>
</feature>
<accession>A0A224XAA6</accession>
<evidence type="ECO:0000256" key="1">
    <source>
        <dbReference type="SAM" id="MobiDB-lite"/>
    </source>
</evidence>
<dbReference type="PANTHER" id="PTHR16112:SF16">
    <property type="entry name" value="SIX-BANDED, ISOFORM H"/>
    <property type="match status" value="1"/>
</dbReference>
<reference evidence="3" key="1">
    <citation type="journal article" date="2018" name="PLoS Negl. Trop. Dis.">
        <title>An insight into the salivary gland and fat body transcriptome of Panstrongylus lignarius (Hemiptera: Heteroptera), the main vector of Chagas disease in Peru.</title>
        <authorList>
            <person name="Nevoa J.C."/>
            <person name="Mendes M.T."/>
            <person name="da Silva M.V."/>
            <person name="Soares S.C."/>
            <person name="Oliveira C.J.F."/>
            <person name="Ribeiro J.M.C."/>
        </authorList>
    </citation>
    <scope>NUCLEOTIDE SEQUENCE</scope>
</reference>
<evidence type="ECO:0000313" key="3">
    <source>
        <dbReference type="EMBL" id="JAW07854.1"/>
    </source>
</evidence>
<sequence length="1109" mass="120889">MADKPPPPSDQNILVYVPEYQNASLQTTVNSRKQVYCRGYESPRCDSVRSEAAESTCSSLSSTDTLVDIEQSDFKQESVAPPFGWKRLLTNGVIIYVSPSNTALSSLEQVKAYLLSEGTCKCGLECPFNCDATFNFNSKVLTRPWTAPVIGPGDSTKLCNHKRKLLTHGSIENIDNRYDALRKKKRKIITQQQPSVSQLLIQRDRGEHIVKEQQTYNGLPWRENLNHQFVRSTSTYSNGYQQDDTSLRYHQPELPRMQDTVHRFPAQVAAATQGITPSSQPTSAMTPQVHYEHRPPYPVQSYDVKYNKRVEYVPTQENVRVATPSNVSNVSGNRSTPPWQQNKLQVYERVPPLHQPPAPVWTADIKKKQQPPKIVQRKRFSDENPNVDMGIFPDQPSFMDDPSGYLAQQTALLNSTISRQNASCTPADNKSGNSGIPLASNVNRYVARPKSRNTPTPAPSRFPDSCFERIKGEEPSSTDNDKGVDERGPIQGTTVSTSNRSPGEVSPDTVTTVVTTMASGHTASSNTITSVLAGRANTATVTVNNQPLGKQELQINIQPELIKPSGHILVSSNGQLIVANSMLSPQQQNIHKTATSPGSAASSGQLGVTSQVLNQPTVLVNTLPGPLLLQPSVVVDGTLNTVQLPQIVGVQNQLIDENQVLSPDSKRKTTYKKRKLSPTVSSMLLSPQSTNSVVVQPQQINTPMVQALTILPSKTNFAGTQQLITTNMLQPLNLVQNFPIQQFIVPAGVSGMVMSDGTILQDAVQLNLLTPVQNTGVFNGQNLIAPGMVIRAPATSQSSSKVIQNNQFLSSPNHYLVNNTFSGQLSPMLSVSPNRNQEFIPQNVVVQQQPNTSNTTVVQQNTTIVQQTTMVSNQQTQPTPTLNLNQNFILNDKPNFILTSEKQNFILSPNSDKILISPDNVRGNFVVSNIDKQNFVINNVEKQNLVLNSFDKSFVMDKKNTVSTQTQSQLVAAARGGNSGGLMVGTSSEHSTAVYAEIAADTTTLSPVDHEVTTSLQTPPTSSPTSDSTTAALPMVHCVSSSSHLDDAISIDNYNGNMNKPSTYSESSSIALQAGQGKNDDYASKSLCNVPDSVHITNGGSDILVKEED</sequence>
<feature type="domain" description="MBD" evidence="2">
    <location>
        <begin position="71"/>
        <end position="141"/>
    </location>
</feature>
<feature type="compositionally biased region" description="Polar residues" evidence="1">
    <location>
        <begin position="421"/>
        <end position="434"/>
    </location>
</feature>
<dbReference type="PROSITE" id="PS50982">
    <property type="entry name" value="MBD"/>
    <property type="match status" value="1"/>
</dbReference>
<dbReference type="AlphaFoldDB" id="A0A224XAA6"/>
<dbReference type="GO" id="GO:0010369">
    <property type="term" value="C:chromocenter"/>
    <property type="evidence" value="ECO:0007669"/>
    <property type="project" value="TreeGrafter"/>
</dbReference>
<dbReference type="PANTHER" id="PTHR16112">
    <property type="entry name" value="METHYL-CPG BINDING PROTEIN, DROSOPHILA"/>
    <property type="match status" value="1"/>
</dbReference>
<dbReference type="SMART" id="SM00391">
    <property type="entry name" value="MBD"/>
    <property type="match status" value="1"/>
</dbReference>
<dbReference type="EMBL" id="GFTR01008572">
    <property type="protein sequence ID" value="JAW07854.1"/>
    <property type="molecule type" value="Transcribed_RNA"/>
</dbReference>
<name>A0A224XAA6_9HEMI</name>
<dbReference type="GO" id="GO:0003677">
    <property type="term" value="F:DNA binding"/>
    <property type="evidence" value="ECO:0007669"/>
    <property type="project" value="InterPro"/>
</dbReference>
<feature type="region of interest" description="Disordered" evidence="1">
    <location>
        <begin position="272"/>
        <end position="298"/>
    </location>
</feature>
<dbReference type="GO" id="GO:0003682">
    <property type="term" value="F:chromatin binding"/>
    <property type="evidence" value="ECO:0007669"/>
    <property type="project" value="TreeGrafter"/>
</dbReference>
<feature type="compositionally biased region" description="Polar residues" evidence="1">
    <location>
        <begin position="491"/>
        <end position="501"/>
    </location>
</feature>
<organism evidence="3">
    <name type="scientific">Panstrongylus lignarius</name>
    <dbReference type="NCBI Taxonomy" id="156445"/>
    <lineage>
        <taxon>Eukaryota</taxon>
        <taxon>Metazoa</taxon>
        <taxon>Ecdysozoa</taxon>
        <taxon>Arthropoda</taxon>
        <taxon>Hexapoda</taxon>
        <taxon>Insecta</taxon>
        <taxon>Pterygota</taxon>
        <taxon>Neoptera</taxon>
        <taxon>Paraneoptera</taxon>
        <taxon>Hemiptera</taxon>
        <taxon>Heteroptera</taxon>
        <taxon>Panheteroptera</taxon>
        <taxon>Cimicomorpha</taxon>
        <taxon>Reduviidae</taxon>
        <taxon>Triatominae</taxon>
        <taxon>Panstrongylus</taxon>
    </lineage>
</organism>
<feature type="region of interest" description="Disordered" evidence="1">
    <location>
        <begin position="421"/>
        <end position="508"/>
    </location>
</feature>
<dbReference type="InterPro" id="IPR001739">
    <property type="entry name" value="Methyl_CpG_DNA-bd"/>
</dbReference>
<protein>
    <submittedName>
        <fullName evidence="3">Putative mediator of rna polymerase ii transcription subunit 26 isoform x2</fullName>
    </submittedName>
</protein>